<dbReference type="Proteomes" id="UP001189429">
    <property type="component" value="Unassembled WGS sequence"/>
</dbReference>
<evidence type="ECO:0000256" key="1">
    <source>
        <dbReference type="SAM" id="Coils"/>
    </source>
</evidence>
<gene>
    <name evidence="3" type="ORF">PCOR1329_LOCUS73179</name>
</gene>
<sequence length="178" mass="17929">MPDMASVPPRGGAFGSGPSRGDVEAAEQGLLDAAEEAGVGTERSVRALAAAVARAEATPGVDEELLEEACRTLSSSRALLELSGGSGGAEAEAEEDDAEQALASAAAEDDVGALEAAIARAEAAGVCEGAVSAAREALEVLRELAQARADAEESLVTAMCGHTTSCWRPRSPSPRRPA</sequence>
<evidence type="ECO:0000256" key="2">
    <source>
        <dbReference type="SAM" id="MobiDB-lite"/>
    </source>
</evidence>
<comment type="caution">
    <text evidence="3">The sequence shown here is derived from an EMBL/GenBank/DDBJ whole genome shotgun (WGS) entry which is preliminary data.</text>
</comment>
<dbReference type="EMBL" id="CAUYUJ010019837">
    <property type="protein sequence ID" value="CAK0894000.1"/>
    <property type="molecule type" value="Genomic_DNA"/>
</dbReference>
<evidence type="ECO:0000313" key="3">
    <source>
        <dbReference type="EMBL" id="CAK0894000.1"/>
    </source>
</evidence>
<keyword evidence="1" id="KW-0175">Coiled coil</keyword>
<organism evidence="3 4">
    <name type="scientific">Prorocentrum cordatum</name>
    <dbReference type="NCBI Taxonomy" id="2364126"/>
    <lineage>
        <taxon>Eukaryota</taxon>
        <taxon>Sar</taxon>
        <taxon>Alveolata</taxon>
        <taxon>Dinophyceae</taxon>
        <taxon>Prorocentrales</taxon>
        <taxon>Prorocentraceae</taxon>
        <taxon>Prorocentrum</taxon>
    </lineage>
</organism>
<protein>
    <submittedName>
        <fullName evidence="3">Uncharacterized protein</fullName>
    </submittedName>
</protein>
<proteinExistence type="predicted"/>
<accession>A0ABN9X7K3</accession>
<keyword evidence="4" id="KW-1185">Reference proteome</keyword>
<evidence type="ECO:0000313" key="4">
    <source>
        <dbReference type="Proteomes" id="UP001189429"/>
    </source>
</evidence>
<reference evidence="3" key="1">
    <citation type="submission" date="2023-10" db="EMBL/GenBank/DDBJ databases">
        <authorList>
            <person name="Chen Y."/>
            <person name="Shah S."/>
            <person name="Dougan E. K."/>
            <person name="Thang M."/>
            <person name="Chan C."/>
        </authorList>
    </citation>
    <scope>NUCLEOTIDE SEQUENCE [LARGE SCALE GENOMIC DNA]</scope>
</reference>
<name>A0ABN9X7K3_9DINO</name>
<feature type="region of interest" description="Disordered" evidence="2">
    <location>
        <begin position="1"/>
        <end position="37"/>
    </location>
</feature>
<feature type="coiled-coil region" evidence="1">
    <location>
        <begin position="88"/>
        <end position="154"/>
    </location>
</feature>